<dbReference type="RefSeq" id="WP_133588936.1">
    <property type="nucleotide sequence ID" value="NZ_CP037953.1"/>
</dbReference>
<dbReference type="InterPro" id="IPR036249">
    <property type="entry name" value="Thioredoxin-like_sf"/>
</dbReference>
<accession>A0A4R6UQS4</accession>
<dbReference type="PANTHER" id="PTHR45663">
    <property type="entry name" value="GEO12009P1"/>
    <property type="match status" value="1"/>
</dbReference>
<comment type="caution">
    <text evidence="9">The sequence shown here is derived from an EMBL/GenBank/DDBJ whole genome shotgun (WGS) entry which is preliminary data.</text>
</comment>
<evidence type="ECO:0000256" key="1">
    <source>
        <dbReference type="ARBA" id="ARBA00008987"/>
    </source>
</evidence>
<keyword evidence="6" id="KW-0676">Redox-active center</keyword>
<evidence type="ECO:0000256" key="2">
    <source>
        <dbReference type="ARBA" id="ARBA00022448"/>
    </source>
</evidence>
<dbReference type="Gene3D" id="3.40.30.10">
    <property type="entry name" value="Glutaredoxin"/>
    <property type="match status" value="1"/>
</dbReference>
<dbReference type="Gene3D" id="2.30.30.380">
    <property type="entry name" value="Zn-finger domain of Sec23/24"/>
    <property type="match status" value="1"/>
</dbReference>
<evidence type="ECO:0000256" key="6">
    <source>
        <dbReference type="ARBA" id="ARBA00023284"/>
    </source>
</evidence>
<dbReference type="GO" id="GO:0005829">
    <property type="term" value="C:cytosol"/>
    <property type="evidence" value="ECO:0007669"/>
    <property type="project" value="TreeGrafter"/>
</dbReference>
<dbReference type="GO" id="GO:0015035">
    <property type="term" value="F:protein-disulfide reductase activity"/>
    <property type="evidence" value="ECO:0007669"/>
    <property type="project" value="UniProtKB-UniRule"/>
</dbReference>
<dbReference type="InterPro" id="IPR005746">
    <property type="entry name" value="Thioredoxin"/>
</dbReference>
<evidence type="ECO:0000256" key="5">
    <source>
        <dbReference type="ARBA" id="ARBA00023157"/>
    </source>
</evidence>
<dbReference type="Pfam" id="PF21352">
    <property type="entry name" value="Zn_ribbon_Thio2"/>
    <property type="match status" value="1"/>
</dbReference>
<dbReference type="PROSITE" id="PS00194">
    <property type="entry name" value="THIOREDOXIN_1"/>
    <property type="match status" value="1"/>
</dbReference>
<dbReference type="FunFam" id="3.40.30.10:FF:000001">
    <property type="entry name" value="Thioredoxin"/>
    <property type="match status" value="1"/>
</dbReference>
<keyword evidence="4" id="KW-0249">Electron transport</keyword>
<dbReference type="GO" id="GO:0046872">
    <property type="term" value="F:metal ion binding"/>
    <property type="evidence" value="ECO:0007669"/>
    <property type="project" value="UniProtKB-KW"/>
</dbReference>
<dbReference type="Proteomes" id="UP000295375">
    <property type="component" value="Unassembled WGS sequence"/>
</dbReference>
<gene>
    <name evidence="9" type="ORF">EV696_10495</name>
</gene>
<sequence length="145" mass="15908">MSESVTVACPHCLAGNRFPMEKLEQQPHCGKCQQPLFTANALDVDEAAFSAHLRLSSLPIVVDFWAPWCGPCKAMAPSFQAAAARLEPQFRLLKVNTEAHQQLAAQFQIQSIPTIMLFQDGQLIARQSGAMNTGQLMQWLAGLAQ</sequence>
<name>A0A4R6UQS4_9GAMM</name>
<dbReference type="InterPro" id="IPR013766">
    <property type="entry name" value="Thioredoxin_domain"/>
</dbReference>
<keyword evidence="3" id="KW-0479">Metal-binding</keyword>
<dbReference type="PRINTS" id="PR00421">
    <property type="entry name" value="THIOREDOXIN"/>
</dbReference>
<dbReference type="InterPro" id="IPR017937">
    <property type="entry name" value="Thioredoxin_CS"/>
</dbReference>
<evidence type="ECO:0000256" key="3">
    <source>
        <dbReference type="ARBA" id="ARBA00022723"/>
    </source>
</evidence>
<keyword evidence="2" id="KW-0813">Transport</keyword>
<dbReference type="Pfam" id="PF00085">
    <property type="entry name" value="Thioredoxin"/>
    <property type="match status" value="1"/>
</dbReference>
<dbReference type="EMBL" id="SNYM01000004">
    <property type="protein sequence ID" value="TDQ49391.1"/>
    <property type="molecule type" value="Genomic_DNA"/>
</dbReference>
<proteinExistence type="inferred from homology"/>
<dbReference type="CDD" id="cd02947">
    <property type="entry name" value="TRX_family"/>
    <property type="match status" value="1"/>
</dbReference>
<keyword evidence="10" id="KW-1185">Reference proteome</keyword>
<dbReference type="NCBIfam" id="TIGR01068">
    <property type="entry name" value="thioredoxin"/>
    <property type="match status" value="1"/>
</dbReference>
<dbReference type="InterPro" id="IPR049299">
    <property type="entry name" value="Thio2_N"/>
</dbReference>
<feature type="domain" description="Thioredoxin" evidence="8">
    <location>
        <begin position="28"/>
        <end position="145"/>
    </location>
</feature>
<dbReference type="PROSITE" id="PS51352">
    <property type="entry name" value="THIOREDOXIN_2"/>
    <property type="match status" value="1"/>
</dbReference>
<protein>
    <recommendedName>
        <fullName evidence="7">Thioredoxin</fullName>
    </recommendedName>
</protein>
<comment type="similarity">
    <text evidence="1">Belongs to the thioredoxin family.</text>
</comment>
<keyword evidence="5" id="KW-1015">Disulfide bond</keyword>
<dbReference type="OrthoDB" id="9790390at2"/>
<reference evidence="9 10" key="1">
    <citation type="submission" date="2019-03" db="EMBL/GenBank/DDBJ databases">
        <title>Genomic Encyclopedia of Type Strains, Phase IV (KMG-IV): sequencing the most valuable type-strain genomes for metagenomic binning, comparative biology and taxonomic classification.</title>
        <authorList>
            <person name="Goeker M."/>
        </authorList>
    </citation>
    <scope>NUCLEOTIDE SEQUENCE [LARGE SCALE GENOMIC DNA]</scope>
    <source>
        <strain evidence="9 10">DSM 103792</strain>
    </source>
</reference>
<evidence type="ECO:0000259" key="8">
    <source>
        <dbReference type="PROSITE" id="PS51352"/>
    </source>
</evidence>
<dbReference type="AlphaFoldDB" id="A0A4R6UQS4"/>
<evidence type="ECO:0000313" key="10">
    <source>
        <dbReference type="Proteomes" id="UP000295375"/>
    </source>
</evidence>
<dbReference type="SUPFAM" id="SSF52833">
    <property type="entry name" value="Thioredoxin-like"/>
    <property type="match status" value="1"/>
</dbReference>
<evidence type="ECO:0000313" key="9">
    <source>
        <dbReference type="EMBL" id="TDQ49391.1"/>
    </source>
</evidence>
<dbReference type="PANTHER" id="PTHR45663:SF40">
    <property type="entry name" value="THIOREDOXIN 2"/>
    <property type="match status" value="1"/>
</dbReference>
<evidence type="ECO:0000256" key="7">
    <source>
        <dbReference type="NCBIfam" id="TIGR01068"/>
    </source>
</evidence>
<evidence type="ECO:0000256" key="4">
    <source>
        <dbReference type="ARBA" id="ARBA00022982"/>
    </source>
</evidence>
<organism evidence="9 10">
    <name type="scientific">Permianibacter aggregans</name>
    <dbReference type="NCBI Taxonomy" id="1510150"/>
    <lineage>
        <taxon>Bacteria</taxon>
        <taxon>Pseudomonadati</taxon>
        <taxon>Pseudomonadota</taxon>
        <taxon>Gammaproteobacteria</taxon>
        <taxon>Pseudomonadales</taxon>
        <taxon>Pseudomonadaceae</taxon>
        <taxon>Permianibacter</taxon>
    </lineage>
</organism>
<dbReference type="NCBIfam" id="NF008229">
    <property type="entry name" value="PRK10996.1"/>
    <property type="match status" value="1"/>
</dbReference>